<sequence>MLFSSFTSFKKQQELQVSDVFSQLKNIVTAILKREVPSNSSNSQLIFNTNLKIQQYFHAAQYHRKQIDLTTSLGVFHKEAYESTIKKYNQLKLLMDSFIILNIEEEREKINHRMRLVDDKIEKLYLELKNVKHILIPELEEKFWQAFKEDLMPILAELR</sequence>
<name>A0A840PZH2_URETH</name>
<dbReference type="AlphaFoldDB" id="A0A840PZH2"/>
<protein>
    <submittedName>
        <fullName evidence="1">Uncharacterized protein</fullName>
    </submittedName>
</protein>
<gene>
    <name evidence="1" type="ORF">HNR36_002441</name>
</gene>
<evidence type="ECO:0000313" key="1">
    <source>
        <dbReference type="EMBL" id="MBB5150042.1"/>
    </source>
</evidence>
<comment type="caution">
    <text evidence="1">The sequence shown here is derived from an EMBL/GenBank/DDBJ whole genome shotgun (WGS) entry which is preliminary data.</text>
</comment>
<evidence type="ECO:0000313" key="2">
    <source>
        <dbReference type="Proteomes" id="UP000557217"/>
    </source>
</evidence>
<keyword evidence="2" id="KW-1185">Reference proteome</keyword>
<accession>A0A840PZH2</accession>
<dbReference type="EMBL" id="JACHGZ010000035">
    <property type="protein sequence ID" value="MBB5150042.1"/>
    <property type="molecule type" value="Genomic_DNA"/>
</dbReference>
<organism evidence="1 2">
    <name type="scientific">Ureibacillus thermosphaericus</name>
    <dbReference type="NCBI Taxonomy" id="51173"/>
    <lineage>
        <taxon>Bacteria</taxon>
        <taxon>Bacillati</taxon>
        <taxon>Bacillota</taxon>
        <taxon>Bacilli</taxon>
        <taxon>Bacillales</taxon>
        <taxon>Caryophanaceae</taxon>
        <taxon>Ureibacillus</taxon>
    </lineage>
</organism>
<dbReference type="Proteomes" id="UP000557217">
    <property type="component" value="Unassembled WGS sequence"/>
</dbReference>
<reference evidence="1 2" key="1">
    <citation type="submission" date="2020-08" db="EMBL/GenBank/DDBJ databases">
        <title>Genomic Encyclopedia of Type Strains, Phase IV (KMG-IV): sequencing the most valuable type-strain genomes for metagenomic binning, comparative biology and taxonomic classification.</title>
        <authorList>
            <person name="Goeker M."/>
        </authorList>
    </citation>
    <scope>NUCLEOTIDE SEQUENCE [LARGE SCALE GENOMIC DNA]</scope>
    <source>
        <strain evidence="1 2">DSM 10633</strain>
    </source>
</reference>
<proteinExistence type="predicted"/>
<dbReference type="RefSeq" id="WP_168412324.1">
    <property type="nucleotide sequence ID" value="NZ_JAAXPW010000014.1"/>
</dbReference>